<dbReference type="Pfam" id="PF04294">
    <property type="entry name" value="VanW"/>
    <property type="match status" value="1"/>
</dbReference>
<dbReference type="InterPro" id="IPR052913">
    <property type="entry name" value="Glycopeptide_resist_protein"/>
</dbReference>
<sequence>MLNRSRQWILTSMAGLLLTVFNVPVASAAELEAPPAAVPSFDRQELIDKLDVKDKDVIGLYYTSMEGSPENRVHNIKKAVKKINGEKLKPGEYFSFNQEVGNSNLAEDGWKEANVIVDGQLTEGYGGGICQVSSTLFNAVQEAQLPIQERHSHSKSVGYVPVGQDATIAYGLLDFRFSNPFAHTLKIKAKTYNDSDVVIAILKK</sequence>
<evidence type="ECO:0000256" key="1">
    <source>
        <dbReference type="SAM" id="SignalP"/>
    </source>
</evidence>
<dbReference type="RefSeq" id="WP_057134080.1">
    <property type="nucleotide sequence ID" value="NZ_CBCSBE010000001.1"/>
</dbReference>
<evidence type="ECO:0000313" key="2">
    <source>
        <dbReference type="EMBL" id="RNB75248.1"/>
    </source>
</evidence>
<dbReference type="OrthoDB" id="9813301at2"/>
<organism evidence="2 3">
    <name type="scientific">Brevibacillus invocatus</name>
    <dbReference type="NCBI Taxonomy" id="173959"/>
    <lineage>
        <taxon>Bacteria</taxon>
        <taxon>Bacillati</taxon>
        <taxon>Bacillota</taxon>
        <taxon>Bacilli</taxon>
        <taxon>Bacillales</taxon>
        <taxon>Paenibacillaceae</taxon>
        <taxon>Brevibacillus</taxon>
    </lineage>
</organism>
<comment type="caution">
    <text evidence="2">The sequence shown here is derived from an EMBL/GenBank/DDBJ whole genome shotgun (WGS) entry which is preliminary data.</text>
</comment>
<protein>
    <submittedName>
        <fullName evidence="2">Vancomycin resistance protein</fullName>
    </submittedName>
</protein>
<dbReference type="PANTHER" id="PTHR35788:SF1">
    <property type="entry name" value="EXPORTED PROTEIN"/>
    <property type="match status" value="1"/>
</dbReference>
<name>A0A3M8CI32_9BACL</name>
<gene>
    <name evidence="2" type="ORF">EDM52_06550</name>
</gene>
<keyword evidence="1" id="KW-0732">Signal</keyword>
<dbReference type="AlphaFoldDB" id="A0A3M8CI32"/>
<dbReference type="PANTHER" id="PTHR35788">
    <property type="entry name" value="EXPORTED PROTEIN-RELATED"/>
    <property type="match status" value="1"/>
</dbReference>
<keyword evidence="3" id="KW-1185">Reference proteome</keyword>
<dbReference type="InterPro" id="IPR007391">
    <property type="entry name" value="Vancomycin_resist_VanW"/>
</dbReference>
<reference evidence="2 3" key="1">
    <citation type="submission" date="2018-10" db="EMBL/GenBank/DDBJ databases">
        <title>Phylogenomics of Brevibacillus.</title>
        <authorList>
            <person name="Dunlap C."/>
        </authorList>
    </citation>
    <scope>NUCLEOTIDE SEQUENCE [LARGE SCALE GENOMIC DNA]</scope>
    <source>
        <strain evidence="2 3">JCM 12215</strain>
    </source>
</reference>
<proteinExistence type="predicted"/>
<dbReference type="Proteomes" id="UP000282028">
    <property type="component" value="Unassembled WGS sequence"/>
</dbReference>
<evidence type="ECO:0000313" key="3">
    <source>
        <dbReference type="Proteomes" id="UP000282028"/>
    </source>
</evidence>
<dbReference type="EMBL" id="RHHR01000010">
    <property type="protein sequence ID" value="RNB75248.1"/>
    <property type="molecule type" value="Genomic_DNA"/>
</dbReference>
<feature type="chain" id="PRO_5018026861" evidence="1">
    <location>
        <begin position="29"/>
        <end position="204"/>
    </location>
</feature>
<feature type="signal peptide" evidence="1">
    <location>
        <begin position="1"/>
        <end position="28"/>
    </location>
</feature>
<accession>A0A3M8CI32</accession>